<name>A0A1W6ZJY4_9HYPH</name>
<evidence type="ECO:0000313" key="3">
    <source>
        <dbReference type="Proteomes" id="UP000194137"/>
    </source>
</evidence>
<dbReference type="InterPro" id="IPR011990">
    <property type="entry name" value="TPR-like_helical_dom_sf"/>
</dbReference>
<sequence>MVSSVVGSVEMPVESHNPERILRSSTCEVRMLGPLAASRDGNALKFPASRKVRALFAYLALAPKAVQRTQLCELLWDVPNDPRGELRWCLSKIRSVIDGPDRQRVEARDDTVRLDLSDCRIDVLQVAAAVKDGVEKLDPERLRTLVELFGGDFLEGMEIERSPGFNNWLVAQRRRFRACHAAFLEHLVKDGSDDDALVHLDRWLDLAPFDQRVHKILLEALARRGRIRDGEEHLAATSRLFESEGLDSRPIRDIWRAAREKTEVAGQLLAAAPTTPPPRIASEVETTGTSSHRASIAVMPFGESGAALGSGRDAGGALAHDVITRLAKLRSLFVIAQGTVFALHQRHIGSEEAGRMLNVDYVVSGSMQRQSDRITVTVELAETRTARIIWAEIFNHRRTDAFVVLDEIGNKIVASVASEIETIERNRAILRPPNSLNAWESYHRGLWHMYRFSMADNERAQHFFETAIRLDPTFSRAHAGLSFTHFQNAFQGWAKRGPEVDRAFEAAGQSLMADDRDPAAHWAMGRALWLRGNSDQSVHELGQSVDLSPNFALAHYNLAFVHSTNGDPGAAIPSSDYSRNLSPFDPMLFGMLGARAMALVRLERFDEAAEWAIKAAARPNAFAHIHAIAAYSLVLAGRVEEAREYMASIHKTLPHYGVKDFVTAMQFDALGAAMFRDAAKRLGAK</sequence>
<dbReference type="OrthoDB" id="9807521at2"/>
<dbReference type="KEGG" id="psin:CAK95_00030"/>
<dbReference type="Gene3D" id="3.40.50.10610">
    <property type="entry name" value="ABC-type transport auxiliary lipoprotein component"/>
    <property type="match status" value="1"/>
</dbReference>
<dbReference type="Gene3D" id="1.10.10.10">
    <property type="entry name" value="Winged helix-like DNA-binding domain superfamily/Winged helix DNA-binding domain"/>
    <property type="match status" value="1"/>
</dbReference>
<protein>
    <submittedName>
        <fullName evidence="2">Transcriptional regulator</fullName>
    </submittedName>
</protein>
<dbReference type="Pfam" id="PF03704">
    <property type="entry name" value="BTAD"/>
    <property type="match status" value="1"/>
</dbReference>
<dbReference type="SUPFAM" id="SSF48452">
    <property type="entry name" value="TPR-like"/>
    <property type="match status" value="2"/>
</dbReference>
<feature type="domain" description="Bacterial transcriptional activator" evidence="1">
    <location>
        <begin position="121"/>
        <end position="259"/>
    </location>
</feature>
<dbReference type="AlphaFoldDB" id="A0A1W6ZJY4"/>
<keyword evidence="3" id="KW-1185">Reference proteome</keyword>
<organism evidence="2 3">
    <name type="scientific">Pseudorhodoplanes sinuspersici</name>
    <dbReference type="NCBI Taxonomy" id="1235591"/>
    <lineage>
        <taxon>Bacteria</taxon>
        <taxon>Pseudomonadati</taxon>
        <taxon>Pseudomonadota</taxon>
        <taxon>Alphaproteobacteria</taxon>
        <taxon>Hyphomicrobiales</taxon>
        <taxon>Pseudorhodoplanes</taxon>
    </lineage>
</organism>
<accession>A0A1W6ZJY4</accession>
<gene>
    <name evidence="2" type="ORF">CAK95_00030</name>
</gene>
<dbReference type="Proteomes" id="UP000194137">
    <property type="component" value="Chromosome"/>
</dbReference>
<dbReference type="InterPro" id="IPR036388">
    <property type="entry name" value="WH-like_DNA-bd_sf"/>
</dbReference>
<dbReference type="Gene3D" id="1.25.40.10">
    <property type="entry name" value="Tetratricopeptide repeat domain"/>
    <property type="match status" value="2"/>
</dbReference>
<evidence type="ECO:0000259" key="1">
    <source>
        <dbReference type="SMART" id="SM01043"/>
    </source>
</evidence>
<proteinExistence type="predicted"/>
<dbReference type="EMBL" id="CP021112">
    <property type="protein sequence ID" value="ARP97639.1"/>
    <property type="molecule type" value="Genomic_DNA"/>
</dbReference>
<evidence type="ECO:0000313" key="2">
    <source>
        <dbReference type="EMBL" id="ARP97639.1"/>
    </source>
</evidence>
<dbReference type="PANTHER" id="PTHR35807">
    <property type="entry name" value="TRANSCRIPTIONAL REGULATOR REDD-RELATED"/>
    <property type="match status" value="1"/>
</dbReference>
<dbReference type="InterPro" id="IPR005158">
    <property type="entry name" value="BTAD"/>
</dbReference>
<dbReference type="InterPro" id="IPR051677">
    <property type="entry name" value="AfsR-DnrI-RedD_regulator"/>
</dbReference>
<reference evidence="2 3" key="1">
    <citation type="submission" date="2017-05" db="EMBL/GenBank/DDBJ databases">
        <title>Full genome sequence of Pseudorhodoplanes sinuspersici.</title>
        <authorList>
            <person name="Dastgheib S.M.M."/>
            <person name="Shavandi M."/>
            <person name="Tirandaz H."/>
        </authorList>
    </citation>
    <scope>NUCLEOTIDE SEQUENCE [LARGE SCALE GENOMIC DNA]</scope>
    <source>
        <strain evidence="2 3">RIPI110</strain>
    </source>
</reference>
<dbReference type="SMART" id="SM01043">
    <property type="entry name" value="BTAD"/>
    <property type="match status" value="1"/>
</dbReference>
<dbReference type="STRING" id="1235591.CAK95_00030"/>